<protein>
    <submittedName>
        <fullName evidence="2">Putative membrane protein</fullName>
    </submittedName>
</protein>
<feature type="transmembrane region" description="Helical" evidence="1">
    <location>
        <begin position="74"/>
        <end position="92"/>
    </location>
</feature>
<sequence>MSIVGLVVGAGFASGQEMLQYFIAFGSHGLIGAIVASLIMIVSCIAVVQLGSYFRALEHKVVFDKVAHPITARLFDIATIATLFCTGFIMFAGAGSNLNQQFGLAPWIGALIMLVITLLAGMLDVDKVSTVIGAITPFIIVFIVGAGVYAIATSSIDFSELDSFARANLDSTLPNWWISALNYVGMTLIIGVSMAIVIGGNNFDPKAAAYGGLGGGIVFSVLLMLIVIALFISIPDVYADDMPMLSIVNQIHPMLGTPMSIVIFGMIFNTAIGMFYALAKRLSANQPSRFRLIFITICLIGFGCSFAGFKTLVAVVYPILGYIGIALTVVLIAGWIRDRSAIKEETKRRDRVRRLLFKKHHPLKNFSSKDALRLKKATAASNLDAEDLHKSIMEDLEEVLPDEHTVALPDTQEQK</sequence>
<feature type="transmembrane region" description="Helical" evidence="1">
    <location>
        <begin position="176"/>
        <end position="198"/>
    </location>
</feature>
<feature type="transmembrane region" description="Helical" evidence="1">
    <location>
        <begin position="135"/>
        <end position="156"/>
    </location>
</feature>
<dbReference type="PANTHER" id="PTHR37814:SF1">
    <property type="entry name" value="MEMBRANE PROTEIN"/>
    <property type="match status" value="1"/>
</dbReference>
<dbReference type="EMBL" id="CP011312">
    <property type="protein sequence ID" value="AKE41261.1"/>
    <property type="molecule type" value="Genomic_DNA"/>
</dbReference>
<dbReference type="KEGG" id="cku:UL82_05430"/>
<dbReference type="HOGENOM" id="CLU_043930_1_0_11"/>
<proteinExistence type="predicted"/>
<feature type="transmembrane region" description="Helical" evidence="1">
    <location>
        <begin position="315"/>
        <end position="336"/>
    </location>
</feature>
<dbReference type="Proteomes" id="UP000033457">
    <property type="component" value="Chromosome"/>
</dbReference>
<keyword evidence="1" id="KW-0472">Membrane</keyword>
<gene>
    <name evidence="2" type="ORF">UL82_05430</name>
</gene>
<keyword evidence="1" id="KW-0812">Transmembrane</keyword>
<feature type="transmembrane region" description="Helical" evidence="1">
    <location>
        <begin position="290"/>
        <end position="309"/>
    </location>
</feature>
<dbReference type="STRING" id="35755.UL82_05430"/>
<keyword evidence="1" id="KW-1133">Transmembrane helix</keyword>
<evidence type="ECO:0000313" key="2">
    <source>
        <dbReference type="EMBL" id="AKE41261.1"/>
    </source>
</evidence>
<evidence type="ECO:0000313" key="3">
    <source>
        <dbReference type="Proteomes" id="UP000033457"/>
    </source>
</evidence>
<dbReference type="AlphaFoldDB" id="A0A0F6TDU3"/>
<organism evidence="2 3">
    <name type="scientific">Corynebacterium kutscheri</name>
    <dbReference type="NCBI Taxonomy" id="35755"/>
    <lineage>
        <taxon>Bacteria</taxon>
        <taxon>Bacillati</taxon>
        <taxon>Actinomycetota</taxon>
        <taxon>Actinomycetes</taxon>
        <taxon>Mycobacteriales</taxon>
        <taxon>Corynebacteriaceae</taxon>
        <taxon>Corynebacterium</taxon>
    </lineage>
</organism>
<dbReference type="InterPro" id="IPR038728">
    <property type="entry name" value="YkvI-like"/>
</dbReference>
<feature type="transmembrane region" description="Helical" evidence="1">
    <location>
        <begin position="104"/>
        <end position="123"/>
    </location>
</feature>
<reference evidence="2 3" key="1">
    <citation type="journal article" date="2015" name="Genome Announc.">
        <title>Complete Genome Sequence of Corynebacterium kutscheri DSM 20755, a Corynebacterial Type Strain with Remarkably Low G+C Content of Chromosomal DNA.</title>
        <authorList>
            <person name="Ruckert C."/>
            <person name="Albersmeier A."/>
            <person name="Winkler A."/>
            <person name="Tauch A."/>
        </authorList>
    </citation>
    <scope>NUCLEOTIDE SEQUENCE [LARGE SCALE GENOMIC DNA]</scope>
    <source>
        <strain evidence="2 3">DSM 20755</strain>
    </source>
</reference>
<keyword evidence="3" id="KW-1185">Reference proteome</keyword>
<name>A0A0F6TDU3_9CORY</name>
<accession>A0A0F6TDU3</accession>
<feature type="transmembrane region" description="Helical" evidence="1">
    <location>
        <begin position="31"/>
        <end position="54"/>
    </location>
</feature>
<feature type="transmembrane region" description="Helical" evidence="1">
    <location>
        <begin position="210"/>
        <end position="234"/>
    </location>
</feature>
<feature type="transmembrane region" description="Helical" evidence="1">
    <location>
        <begin position="254"/>
        <end position="278"/>
    </location>
</feature>
<dbReference type="PANTHER" id="PTHR37814">
    <property type="entry name" value="CONSERVED MEMBRANE PROTEIN"/>
    <property type="match status" value="1"/>
</dbReference>
<evidence type="ECO:0000256" key="1">
    <source>
        <dbReference type="SAM" id="Phobius"/>
    </source>
</evidence>